<dbReference type="SUPFAM" id="SSF48317">
    <property type="entry name" value="Acid phosphatase/Vanadium-dependent haloperoxidase"/>
    <property type="match status" value="1"/>
</dbReference>
<dbReference type="Proteomes" id="UP001500466">
    <property type="component" value="Unassembled WGS sequence"/>
</dbReference>
<keyword evidence="10" id="KW-1185">Reference proteome</keyword>
<dbReference type="InterPro" id="IPR000326">
    <property type="entry name" value="PAP2/HPO"/>
</dbReference>
<comment type="subcellular location">
    <subcellularLocation>
        <location evidence="1">Cell membrane</location>
        <topology evidence="1">Multi-pass membrane protein</topology>
    </subcellularLocation>
</comment>
<accession>A0ABP9HJU0</accession>
<feature type="transmembrane region" description="Helical" evidence="7">
    <location>
        <begin position="124"/>
        <end position="142"/>
    </location>
</feature>
<dbReference type="SMART" id="SM00014">
    <property type="entry name" value="acidPPc"/>
    <property type="match status" value="1"/>
</dbReference>
<evidence type="ECO:0000256" key="2">
    <source>
        <dbReference type="ARBA" id="ARBA00022475"/>
    </source>
</evidence>
<evidence type="ECO:0000256" key="4">
    <source>
        <dbReference type="ARBA" id="ARBA00022801"/>
    </source>
</evidence>
<dbReference type="Pfam" id="PF01569">
    <property type="entry name" value="PAP2"/>
    <property type="match status" value="1"/>
</dbReference>
<keyword evidence="5 7" id="KW-1133">Transmembrane helix</keyword>
<keyword evidence="3 7" id="KW-0812">Transmembrane</keyword>
<feature type="transmembrane region" description="Helical" evidence="7">
    <location>
        <begin position="172"/>
        <end position="195"/>
    </location>
</feature>
<keyword evidence="6 7" id="KW-0472">Membrane</keyword>
<evidence type="ECO:0000259" key="8">
    <source>
        <dbReference type="SMART" id="SM00014"/>
    </source>
</evidence>
<dbReference type="PANTHER" id="PTHR14969">
    <property type="entry name" value="SPHINGOSINE-1-PHOSPHATE PHOSPHOHYDROLASE"/>
    <property type="match status" value="1"/>
</dbReference>
<evidence type="ECO:0000256" key="7">
    <source>
        <dbReference type="SAM" id="Phobius"/>
    </source>
</evidence>
<feature type="transmembrane region" description="Helical" evidence="7">
    <location>
        <begin position="41"/>
        <end position="63"/>
    </location>
</feature>
<dbReference type="InterPro" id="IPR036938">
    <property type="entry name" value="PAP2/HPO_sf"/>
</dbReference>
<evidence type="ECO:0000256" key="5">
    <source>
        <dbReference type="ARBA" id="ARBA00022989"/>
    </source>
</evidence>
<evidence type="ECO:0000256" key="1">
    <source>
        <dbReference type="ARBA" id="ARBA00004651"/>
    </source>
</evidence>
<evidence type="ECO:0000313" key="10">
    <source>
        <dbReference type="Proteomes" id="UP001500466"/>
    </source>
</evidence>
<feature type="transmembrane region" description="Helical" evidence="7">
    <location>
        <begin position="75"/>
        <end position="95"/>
    </location>
</feature>
<feature type="domain" description="Phosphatidic acid phosphatase type 2/haloperoxidase" evidence="8">
    <location>
        <begin position="75"/>
        <end position="187"/>
    </location>
</feature>
<reference evidence="10" key="1">
    <citation type="journal article" date="2019" name="Int. J. Syst. Evol. Microbiol.">
        <title>The Global Catalogue of Microorganisms (GCM) 10K type strain sequencing project: providing services to taxonomists for standard genome sequencing and annotation.</title>
        <authorList>
            <consortium name="The Broad Institute Genomics Platform"/>
            <consortium name="The Broad Institute Genome Sequencing Center for Infectious Disease"/>
            <person name="Wu L."/>
            <person name="Ma J."/>
        </authorList>
    </citation>
    <scope>NUCLEOTIDE SEQUENCE [LARGE SCALE GENOMIC DNA]</scope>
    <source>
        <strain evidence="10">JCM 17986</strain>
    </source>
</reference>
<evidence type="ECO:0000313" key="9">
    <source>
        <dbReference type="EMBL" id="GAA4972247.1"/>
    </source>
</evidence>
<name>A0ABP9HJU0_9ACTN</name>
<protein>
    <submittedName>
        <fullName evidence="9">Phosphatase PAP2 family protein</fullName>
    </submittedName>
</protein>
<keyword evidence="2" id="KW-1003">Cell membrane</keyword>
<gene>
    <name evidence="9" type="ORF">GCM10023205_42930</name>
</gene>
<sequence>MTVYALPAASSAPPLAADNVDLDVLKGVNGFADDTSWAHGAMEFLGEFGLLAVLGLIVGLAWFRARKRPDHDVAVAGVLWAPIAALIAELANMPLRDWVDRPRPFVTHPAEIHVLVEGKDDPSFASDHALLTMSIAVALLLVDRKLGAVAVLVAVLQGLARLYVGVHYPTDVIGGFALGALVALALSPLALRALLPLVRRLERTPLRPLVAA</sequence>
<dbReference type="PANTHER" id="PTHR14969:SF62">
    <property type="entry name" value="DECAPRENYLPHOSPHORYL-5-PHOSPHORIBOSE PHOSPHATASE RV3807C-RELATED"/>
    <property type="match status" value="1"/>
</dbReference>
<feature type="transmembrane region" description="Helical" evidence="7">
    <location>
        <begin position="149"/>
        <end position="166"/>
    </location>
</feature>
<evidence type="ECO:0000256" key="3">
    <source>
        <dbReference type="ARBA" id="ARBA00022692"/>
    </source>
</evidence>
<keyword evidence="4" id="KW-0378">Hydrolase</keyword>
<proteinExistence type="predicted"/>
<dbReference type="Gene3D" id="1.20.144.10">
    <property type="entry name" value="Phosphatidic acid phosphatase type 2/haloperoxidase"/>
    <property type="match status" value="1"/>
</dbReference>
<organism evidence="9 10">
    <name type="scientific">Yinghuangia aomiensis</name>
    <dbReference type="NCBI Taxonomy" id="676205"/>
    <lineage>
        <taxon>Bacteria</taxon>
        <taxon>Bacillati</taxon>
        <taxon>Actinomycetota</taxon>
        <taxon>Actinomycetes</taxon>
        <taxon>Kitasatosporales</taxon>
        <taxon>Streptomycetaceae</taxon>
        <taxon>Yinghuangia</taxon>
    </lineage>
</organism>
<comment type="caution">
    <text evidence="9">The sequence shown here is derived from an EMBL/GenBank/DDBJ whole genome shotgun (WGS) entry which is preliminary data.</text>
</comment>
<evidence type="ECO:0000256" key="6">
    <source>
        <dbReference type="ARBA" id="ARBA00023136"/>
    </source>
</evidence>
<dbReference type="RefSeq" id="WP_345677190.1">
    <property type="nucleotide sequence ID" value="NZ_BAABHS010000014.1"/>
</dbReference>
<dbReference type="EMBL" id="BAABHS010000014">
    <property type="protein sequence ID" value="GAA4972247.1"/>
    <property type="molecule type" value="Genomic_DNA"/>
</dbReference>